<keyword evidence="4 8" id="KW-0297">G-protein coupled receptor</keyword>
<dbReference type="AlphaFoldDB" id="T1G7S6"/>
<dbReference type="PROSITE" id="PS00237">
    <property type="entry name" value="G_PROTEIN_RECEP_F1_1"/>
    <property type="match status" value="1"/>
</dbReference>
<dbReference type="InterPro" id="IPR000276">
    <property type="entry name" value="GPCR_Rhodpsn"/>
</dbReference>
<dbReference type="GO" id="GO:0016020">
    <property type="term" value="C:membrane"/>
    <property type="evidence" value="ECO:0007669"/>
    <property type="project" value="UniProtKB-SubCell"/>
</dbReference>
<dbReference type="EMBL" id="KB097731">
    <property type="protein sequence ID" value="ESN91024.1"/>
    <property type="molecule type" value="Genomic_DNA"/>
</dbReference>
<dbReference type="SUPFAM" id="SSF81321">
    <property type="entry name" value="Family A G protein-coupled receptor-like"/>
    <property type="match status" value="1"/>
</dbReference>
<comment type="subcellular location">
    <subcellularLocation>
        <location evidence="1">Membrane</location>
        <topology evidence="1">Multi-pass membrane protein</topology>
    </subcellularLocation>
</comment>
<dbReference type="InParanoid" id="T1G7S6"/>
<dbReference type="InterPro" id="IPR017452">
    <property type="entry name" value="GPCR_Rhodpsn_7TM"/>
</dbReference>
<proteinExistence type="inferred from homology"/>
<gene>
    <name evidence="12" type="primary">20217123</name>
    <name evidence="11" type="ORF">HELRODRAFT_90524</name>
</gene>
<evidence type="ECO:0000256" key="1">
    <source>
        <dbReference type="ARBA" id="ARBA00004141"/>
    </source>
</evidence>
<reference evidence="11 13" key="2">
    <citation type="journal article" date="2013" name="Nature">
        <title>Insights into bilaterian evolution from three spiralian genomes.</title>
        <authorList>
            <person name="Simakov O."/>
            <person name="Marletaz F."/>
            <person name="Cho S.J."/>
            <person name="Edsinger-Gonzales E."/>
            <person name="Havlak P."/>
            <person name="Hellsten U."/>
            <person name="Kuo D.H."/>
            <person name="Larsson T."/>
            <person name="Lv J."/>
            <person name="Arendt D."/>
            <person name="Savage R."/>
            <person name="Osoegawa K."/>
            <person name="de Jong P."/>
            <person name="Grimwood J."/>
            <person name="Chapman J.A."/>
            <person name="Shapiro H."/>
            <person name="Aerts A."/>
            <person name="Otillar R.P."/>
            <person name="Terry A.Y."/>
            <person name="Boore J.L."/>
            <person name="Grigoriev I.V."/>
            <person name="Lindberg D.R."/>
            <person name="Seaver E.C."/>
            <person name="Weisblat D.A."/>
            <person name="Putnam N.H."/>
            <person name="Rokhsar D.S."/>
        </authorList>
    </citation>
    <scope>NUCLEOTIDE SEQUENCE</scope>
</reference>
<dbReference type="OrthoDB" id="2132067at2759"/>
<evidence type="ECO:0000259" key="10">
    <source>
        <dbReference type="PROSITE" id="PS50262"/>
    </source>
</evidence>
<keyword evidence="6 8" id="KW-0675">Receptor</keyword>
<dbReference type="HOGENOM" id="CLU_009579_29_4_1"/>
<name>T1G7S6_HELRO</name>
<evidence type="ECO:0000256" key="7">
    <source>
        <dbReference type="ARBA" id="ARBA00023224"/>
    </source>
</evidence>
<keyword evidence="7 8" id="KW-0807">Transducer</keyword>
<dbReference type="EnsemblMetazoa" id="HelroT90524">
    <property type="protein sequence ID" value="HelroP90524"/>
    <property type="gene ID" value="HelroG90524"/>
</dbReference>
<dbReference type="GO" id="GO:0004930">
    <property type="term" value="F:G protein-coupled receptor activity"/>
    <property type="evidence" value="ECO:0007669"/>
    <property type="project" value="UniProtKB-KW"/>
</dbReference>
<dbReference type="PROSITE" id="PS50262">
    <property type="entry name" value="G_PROTEIN_RECEP_F1_2"/>
    <property type="match status" value="1"/>
</dbReference>
<evidence type="ECO:0000313" key="11">
    <source>
        <dbReference type="EMBL" id="ESN91024.1"/>
    </source>
</evidence>
<dbReference type="PANTHER" id="PTHR24243:SF208">
    <property type="entry name" value="PYROKININ-1 RECEPTOR"/>
    <property type="match status" value="1"/>
</dbReference>
<keyword evidence="5 9" id="KW-0472">Membrane</keyword>
<organism evidence="12 13">
    <name type="scientific">Helobdella robusta</name>
    <name type="common">Californian leech</name>
    <dbReference type="NCBI Taxonomy" id="6412"/>
    <lineage>
        <taxon>Eukaryota</taxon>
        <taxon>Metazoa</taxon>
        <taxon>Spiralia</taxon>
        <taxon>Lophotrochozoa</taxon>
        <taxon>Annelida</taxon>
        <taxon>Clitellata</taxon>
        <taxon>Hirudinea</taxon>
        <taxon>Rhynchobdellida</taxon>
        <taxon>Glossiphoniidae</taxon>
        <taxon>Helobdella</taxon>
    </lineage>
</organism>
<evidence type="ECO:0000256" key="9">
    <source>
        <dbReference type="SAM" id="Phobius"/>
    </source>
</evidence>
<feature type="transmembrane region" description="Helical" evidence="9">
    <location>
        <begin position="28"/>
        <end position="51"/>
    </location>
</feature>
<dbReference type="CTD" id="20217123"/>
<sequence length="136" mass="15207">AVIFGISFFGNFLVVFTMIMDNRWNSAISLFLLSLAVADLIFIIICLPYEFASRHAFNWTGPSWMCKMASFVEMLVACTSVLNLVAVSIERSVVIVHPIKSKLWCSRGRTHRIIGFMWLAAALLSSPTIPLMVSCD</sequence>
<protein>
    <recommendedName>
        <fullName evidence="10">G-protein coupled receptors family 1 profile domain-containing protein</fullName>
    </recommendedName>
</protein>
<evidence type="ECO:0000256" key="8">
    <source>
        <dbReference type="RuleBase" id="RU000688"/>
    </source>
</evidence>
<dbReference type="Gene3D" id="1.20.1070.10">
    <property type="entry name" value="Rhodopsin 7-helix transmembrane proteins"/>
    <property type="match status" value="1"/>
</dbReference>
<feature type="transmembrane region" description="Helical" evidence="9">
    <location>
        <begin position="113"/>
        <end position="133"/>
    </location>
</feature>
<reference evidence="13" key="1">
    <citation type="submission" date="2012-12" db="EMBL/GenBank/DDBJ databases">
        <authorList>
            <person name="Hellsten U."/>
            <person name="Grimwood J."/>
            <person name="Chapman J.A."/>
            <person name="Shapiro H."/>
            <person name="Aerts A."/>
            <person name="Otillar R.P."/>
            <person name="Terry A.Y."/>
            <person name="Boore J.L."/>
            <person name="Simakov O."/>
            <person name="Marletaz F."/>
            <person name="Cho S.-J."/>
            <person name="Edsinger-Gonzales E."/>
            <person name="Havlak P."/>
            <person name="Kuo D.-H."/>
            <person name="Larsson T."/>
            <person name="Lv J."/>
            <person name="Arendt D."/>
            <person name="Savage R."/>
            <person name="Osoegawa K."/>
            <person name="de Jong P."/>
            <person name="Lindberg D.R."/>
            <person name="Seaver E.C."/>
            <person name="Weisblat D.A."/>
            <person name="Putnam N.H."/>
            <person name="Grigoriev I.V."/>
            <person name="Rokhsar D.S."/>
        </authorList>
    </citation>
    <scope>NUCLEOTIDE SEQUENCE</scope>
</reference>
<dbReference type="Pfam" id="PF00001">
    <property type="entry name" value="7tm_1"/>
    <property type="match status" value="1"/>
</dbReference>
<dbReference type="PANTHER" id="PTHR24243">
    <property type="entry name" value="G-PROTEIN COUPLED RECEPTOR"/>
    <property type="match status" value="1"/>
</dbReference>
<keyword evidence="13" id="KW-1185">Reference proteome</keyword>
<dbReference type="Proteomes" id="UP000015101">
    <property type="component" value="Unassembled WGS sequence"/>
</dbReference>
<evidence type="ECO:0000256" key="3">
    <source>
        <dbReference type="ARBA" id="ARBA00022989"/>
    </source>
</evidence>
<keyword evidence="3 9" id="KW-1133">Transmembrane helix</keyword>
<evidence type="ECO:0000256" key="2">
    <source>
        <dbReference type="ARBA" id="ARBA00022692"/>
    </source>
</evidence>
<dbReference type="EMBL" id="AMQM01008166">
    <property type="status" value="NOT_ANNOTATED_CDS"/>
    <property type="molecule type" value="Genomic_DNA"/>
</dbReference>
<dbReference type="GeneID" id="20217123"/>
<keyword evidence="2 8" id="KW-0812">Transmembrane</keyword>
<evidence type="ECO:0000256" key="5">
    <source>
        <dbReference type="ARBA" id="ARBA00023136"/>
    </source>
</evidence>
<evidence type="ECO:0000313" key="12">
    <source>
        <dbReference type="EnsemblMetazoa" id="HelroP90524"/>
    </source>
</evidence>
<reference evidence="12" key="3">
    <citation type="submission" date="2015-06" db="UniProtKB">
        <authorList>
            <consortium name="EnsemblMetazoa"/>
        </authorList>
    </citation>
    <scope>IDENTIFICATION</scope>
</reference>
<feature type="domain" description="G-protein coupled receptors family 1 profile" evidence="10">
    <location>
        <begin position="10"/>
        <end position="136"/>
    </location>
</feature>
<dbReference type="PRINTS" id="PR00237">
    <property type="entry name" value="GPCRRHODOPSN"/>
</dbReference>
<comment type="similarity">
    <text evidence="8">Belongs to the G-protein coupled receptor 1 family.</text>
</comment>
<dbReference type="KEGG" id="hro:HELRODRAFT_90524"/>
<dbReference type="RefSeq" id="XP_009030855.1">
    <property type="nucleotide sequence ID" value="XM_009032607.1"/>
</dbReference>
<feature type="transmembrane region" description="Helical" evidence="9">
    <location>
        <begin position="71"/>
        <end position="93"/>
    </location>
</feature>
<dbReference type="eggNOG" id="KOG3656">
    <property type="taxonomic scope" value="Eukaryota"/>
</dbReference>
<evidence type="ECO:0000256" key="4">
    <source>
        <dbReference type="ARBA" id="ARBA00023040"/>
    </source>
</evidence>
<evidence type="ECO:0000256" key="6">
    <source>
        <dbReference type="ARBA" id="ARBA00023170"/>
    </source>
</evidence>
<accession>T1G7S6</accession>
<evidence type="ECO:0000313" key="13">
    <source>
        <dbReference type="Proteomes" id="UP000015101"/>
    </source>
</evidence>